<dbReference type="AlphaFoldDB" id="A0A507D0D0"/>
<feature type="compositionally biased region" description="Polar residues" evidence="1">
    <location>
        <begin position="402"/>
        <end position="419"/>
    </location>
</feature>
<dbReference type="Pfam" id="PF14933">
    <property type="entry name" value="CEP19"/>
    <property type="match status" value="1"/>
</dbReference>
<feature type="region of interest" description="Disordered" evidence="1">
    <location>
        <begin position="224"/>
        <end position="262"/>
    </location>
</feature>
<evidence type="ECO:0000313" key="4">
    <source>
        <dbReference type="Proteomes" id="UP000320475"/>
    </source>
</evidence>
<organism evidence="3 4">
    <name type="scientific">Synchytrium endobioticum</name>
    <dbReference type="NCBI Taxonomy" id="286115"/>
    <lineage>
        <taxon>Eukaryota</taxon>
        <taxon>Fungi</taxon>
        <taxon>Fungi incertae sedis</taxon>
        <taxon>Chytridiomycota</taxon>
        <taxon>Chytridiomycota incertae sedis</taxon>
        <taxon>Chytridiomycetes</taxon>
        <taxon>Synchytriales</taxon>
        <taxon>Synchytriaceae</taxon>
        <taxon>Synchytrium</taxon>
    </lineage>
</organism>
<gene>
    <name evidence="2" type="ORF">SeLEV6574_g04239</name>
    <name evidence="3" type="ORF">SeLEV6574_g04249</name>
</gene>
<feature type="compositionally biased region" description="Low complexity" evidence="1">
    <location>
        <begin position="151"/>
        <end position="174"/>
    </location>
</feature>
<feature type="region of interest" description="Disordered" evidence="1">
    <location>
        <begin position="320"/>
        <end position="496"/>
    </location>
</feature>
<dbReference type="EMBL" id="QEAM01000165">
    <property type="protein sequence ID" value="TPX44872.1"/>
    <property type="molecule type" value="Genomic_DNA"/>
</dbReference>
<dbReference type="InterPro" id="IPR029412">
    <property type="entry name" value="CEP19"/>
</dbReference>
<dbReference type="Proteomes" id="UP000320475">
    <property type="component" value="Unassembled WGS sequence"/>
</dbReference>
<comment type="caution">
    <text evidence="3">The sequence shown here is derived from an EMBL/GenBank/DDBJ whole genome shotgun (WGS) entry which is preliminary data.</text>
</comment>
<feature type="compositionally biased region" description="Low complexity" evidence="1">
    <location>
        <begin position="379"/>
        <end position="394"/>
    </location>
</feature>
<feature type="region of interest" description="Disordered" evidence="1">
    <location>
        <begin position="151"/>
        <end position="191"/>
    </location>
</feature>
<accession>A0A507D0D0</accession>
<protein>
    <submittedName>
        <fullName evidence="3">Uncharacterized protein</fullName>
    </submittedName>
</protein>
<evidence type="ECO:0000313" key="3">
    <source>
        <dbReference type="EMBL" id="TPX44872.1"/>
    </source>
</evidence>
<sequence>MSPTAHGVNYGRLGDLNSDVKKKFNMPSSPQTRLATLNTNAQDDEAYDDSCAFAQQPHVIKLGVRYQKPTLYLFYRVGGKERRRKIPVRALDAEHVIAQDTLLPTSLILRDLMKRHTPHLSQVSSSQLQRLINRMRLRLFAADVDKNISQVSEGQIPSSSSSGILSIPQEQLPPSQLPPKDASANTKSTLPPLLTLRSLSTTSSLPPLSKSSLVSAQPILDPPSPAHLFCGPSADKPDQDASRARLDACPTEPPNLTSNHDGPIHGDDFHNIDLDVPDEEILIDDELAALDADNVDNDSDDEEGESQQLDNHWLAALSRTTHAQPSEPSEMGESVADDDKDEAVTVPSPTVPDAHSTESDSKEAGTYLHDTPKPSQIPLLTSSSASSLTDLTGTKIPIHGRSTLTSRVQTPPSNSNDPSTAGLLDSPSLRASIALATQTGASSGDDFMGRDDADDILDQVMPGGTGTGAAGNRFYEQNDEYSDDFGAGDTKSDISL</sequence>
<reference evidence="3 4" key="1">
    <citation type="journal article" date="2019" name="Sci. Rep.">
        <title>Comparative genomics of chytrid fungi reveal insights into the obligate biotrophic and pathogenic lifestyle of Synchytrium endobioticum.</title>
        <authorList>
            <person name="van de Vossenberg B.T.L.H."/>
            <person name="Warris S."/>
            <person name="Nguyen H.D.T."/>
            <person name="van Gent-Pelzer M.P.E."/>
            <person name="Joly D.L."/>
            <person name="van de Geest H.C."/>
            <person name="Bonants P.J.M."/>
            <person name="Smith D.S."/>
            <person name="Levesque C.A."/>
            <person name="van der Lee T.A.J."/>
        </authorList>
    </citation>
    <scope>NUCLEOTIDE SEQUENCE [LARGE SCALE GENOMIC DNA]</scope>
    <source>
        <strain evidence="3 4">LEV6574</strain>
    </source>
</reference>
<feature type="compositionally biased region" description="Basic and acidic residues" evidence="1">
    <location>
        <begin position="235"/>
        <end position="246"/>
    </location>
</feature>
<dbReference type="EMBL" id="QEAM01000165">
    <property type="protein sequence ID" value="TPX44863.1"/>
    <property type="molecule type" value="Genomic_DNA"/>
</dbReference>
<evidence type="ECO:0000256" key="1">
    <source>
        <dbReference type="SAM" id="MobiDB-lite"/>
    </source>
</evidence>
<name>A0A507D0D0_9FUNG</name>
<proteinExistence type="predicted"/>
<evidence type="ECO:0000313" key="2">
    <source>
        <dbReference type="EMBL" id="TPX44863.1"/>
    </source>
</evidence>